<feature type="region of interest" description="Disordered" evidence="5">
    <location>
        <begin position="78"/>
        <end position="98"/>
    </location>
</feature>
<accession>A0ABP0TVV2</accession>
<evidence type="ECO:0000259" key="7">
    <source>
        <dbReference type="Pfam" id="PF03016"/>
    </source>
</evidence>
<feature type="signal peptide" evidence="6">
    <location>
        <begin position="1"/>
        <end position="27"/>
    </location>
</feature>
<dbReference type="PANTHER" id="PTHR11062">
    <property type="entry name" value="EXOSTOSIN HEPARAN SULFATE GLYCOSYLTRANSFERASE -RELATED"/>
    <property type="match status" value="1"/>
</dbReference>
<organism evidence="8 9">
    <name type="scientific">Sphagnum troendelagicum</name>
    <dbReference type="NCBI Taxonomy" id="128251"/>
    <lineage>
        <taxon>Eukaryota</taxon>
        <taxon>Viridiplantae</taxon>
        <taxon>Streptophyta</taxon>
        <taxon>Embryophyta</taxon>
        <taxon>Bryophyta</taxon>
        <taxon>Sphagnophytina</taxon>
        <taxon>Sphagnopsida</taxon>
        <taxon>Sphagnales</taxon>
        <taxon>Sphagnaceae</taxon>
        <taxon>Sphagnum</taxon>
    </lineage>
</organism>
<dbReference type="Proteomes" id="UP001497512">
    <property type="component" value="Chromosome 15"/>
</dbReference>
<evidence type="ECO:0000313" key="8">
    <source>
        <dbReference type="EMBL" id="CAK9206271.1"/>
    </source>
</evidence>
<dbReference type="PANTHER" id="PTHR11062:SF401">
    <property type="entry name" value="EXOSTOSIN GT47 DOMAIN-CONTAINING PROTEIN"/>
    <property type="match status" value="1"/>
</dbReference>
<evidence type="ECO:0000256" key="4">
    <source>
        <dbReference type="ARBA" id="ARBA00023034"/>
    </source>
</evidence>
<gene>
    <name evidence="8" type="ORF">CSSPTR1EN2_LOCUS8265</name>
</gene>
<evidence type="ECO:0000256" key="1">
    <source>
        <dbReference type="ARBA" id="ARBA00004323"/>
    </source>
</evidence>
<comment type="subcellular location">
    <subcellularLocation>
        <location evidence="1">Golgi apparatus membrane</location>
        <topology evidence="1">Single-pass type II membrane protein</topology>
    </subcellularLocation>
</comment>
<keyword evidence="9" id="KW-1185">Reference proteome</keyword>
<evidence type="ECO:0000256" key="5">
    <source>
        <dbReference type="SAM" id="MobiDB-lite"/>
    </source>
</evidence>
<keyword evidence="4" id="KW-0333">Golgi apparatus</keyword>
<protein>
    <recommendedName>
        <fullName evidence="7">Exostosin GT47 domain-containing protein</fullName>
    </recommendedName>
</protein>
<evidence type="ECO:0000256" key="2">
    <source>
        <dbReference type="ARBA" id="ARBA00010271"/>
    </source>
</evidence>
<dbReference type="InterPro" id="IPR040911">
    <property type="entry name" value="Exostosin_GT47"/>
</dbReference>
<dbReference type="EMBL" id="OZ019907">
    <property type="protein sequence ID" value="CAK9206271.1"/>
    <property type="molecule type" value="Genomic_DNA"/>
</dbReference>
<evidence type="ECO:0000256" key="3">
    <source>
        <dbReference type="ARBA" id="ARBA00022968"/>
    </source>
</evidence>
<evidence type="ECO:0000256" key="6">
    <source>
        <dbReference type="SAM" id="SignalP"/>
    </source>
</evidence>
<dbReference type="Pfam" id="PF03016">
    <property type="entry name" value="Exostosin_GT47"/>
    <property type="match status" value="1"/>
</dbReference>
<keyword evidence="3" id="KW-0812">Transmembrane</keyword>
<dbReference type="InterPro" id="IPR004263">
    <property type="entry name" value="Exostosin"/>
</dbReference>
<proteinExistence type="inferred from homology"/>
<evidence type="ECO:0000313" key="9">
    <source>
        <dbReference type="Proteomes" id="UP001497512"/>
    </source>
</evidence>
<feature type="compositionally biased region" description="Acidic residues" evidence="5">
    <location>
        <begin position="87"/>
        <end position="97"/>
    </location>
</feature>
<feature type="domain" description="Exostosin GT47" evidence="7">
    <location>
        <begin position="133"/>
        <end position="419"/>
    </location>
</feature>
<keyword evidence="3" id="KW-0735">Signal-anchor</keyword>
<comment type="similarity">
    <text evidence="2">Belongs to the glycosyltransferase 47 family.</text>
</comment>
<name>A0ABP0TVV2_9BRYO</name>
<reference evidence="8" key="1">
    <citation type="submission" date="2024-02" db="EMBL/GenBank/DDBJ databases">
        <authorList>
            <consortium name="ELIXIR-Norway"/>
            <consortium name="Elixir Norway"/>
        </authorList>
    </citation>
    <scope>NUCLEOTIDE SEQUENCE</scope>
</reference>
<keyword evidence="6" id="KW-0732">Signal</keyword>
<feature type="chain" id="PRO_5047163054" description="Exostosin GT47 domain-containing protein" evidence="6">
    <location>
        <begin position="28"/>
        <end position="503"/>
    </location>
</feature>
<sequence>MVSMLLRHSLMSLVFVYLLMTTALVVGSPRRRREDSYYDDGGGEEGPGLVNFGSLEDLVTISDMSSVDWTVSTSGAAKRSVSSVESQQDDDDEDDVAGETQVEDVLQGLRGSIAQLYHSPTVLALNYKEMLGKLKIYVYPRSHNESKYELSDSSSTEEKAVEPSSTAELFFRNLVESEVITKDPEEAQLFFFPVSIDRMLLNDIDVEKVGMQLRRYVQHAREEYEFWNRTLGSDHFYVSCHGYPADGHRNFLELSKNAIQVACTPLWPTQAFFPHKDIVMPPHRPGWEEHKESSASLEDNIAKNWAQRTRLVYCNGPVADDPALLSTLEDWKADPDFDLQSESLELPQYYQKLKTTRFCLIITPHQTPNLVDFLRIGCVPVVVSRTGFLDLPLQDVLNWHEFSVILHPKEISSIKHILAGISIEKYQRMQYLGQQASKHMEWNTNPVAYDAFHMILYELWVRHYSIRYARVSSQKLVVDSCLHNSLIGTHPFYSSFLVAFSRP</sequence>